<reference evidence="2" key="1">
    <citation type="submission" date="2019-04" db="EMBL/GenBank/DDBJ databases">
        <title>Genome assembly of Zosterops borbonicus 15179.</title>
        <authorList>
            <person name="Leroy T."/>
            <person name="Anselmetti Y."/>
            <person name="Tilak M.-K."/>
            <person name="Nabholz B."/>
        </authorList>
    </citation>
    <scope>NUCLEOTIDE SEQUENCE</scope>
    <source>
        <strain evidence="2">HGM_15179</strain>
        <tissue evidence="2">Muscle</tissue>
    </source>
</reference>
<evidence type="ECO:0000256" key="1">
    <source>
        <dbReference type="SAM" id="MobiDB-lite"/>
    </source>
</evidence>
<evidence type="ECO:0000313" key="3">
    <source>
        <dbReference type="Proteomes" id="UP000796761"/>
    </source>
</evidence>
<dbReference type="EMBL" id="SWJQ01000065">
    <property type="protein sequence ID" value="TRZ23735.1"/>
    <property type="molecule type" value="Genomic_DNA"/>
</dbReference>
<feature type="region of interest" description="Disordered" evidence="1">
    <location>
        <begin position="1"/>
        <end position="32"/>
    </location>
</feature>
<comment type="caution">
    <text evidence="2">The sequence shown here is derived from an EMBL/GenBank/DDBJ whole genome shotgun (WGS) entry which is preliminary data.</text>
</comment>
<organism evidence="2 3">
    <name type="scientific">Zosterops borbonicus</name>
    <dbReference type="NCBI Taxonomy" id="364589"/>
    <lineage>
        <taxon>Eukaryota</taxon>
        <taxon>Metazoa</taxon>
        <taxon>Chordata</taxon>
        <taxon>Craniata</taxon>
        <taxon>Vertebrata</taxon>
        <taxon>Euteleostomi</taxon>
        <taxon>Archelosauria</taxon>
        <taxon>Archosauria</taxon>
        <taxon>Dinosauria</taxon>
        <taxon>Saurischia</taxon>
        <taxon>Theropoda</taxon>
        <taxon>Coelurosauria</taxon>
        <taxon>Aves</taxon>
        <taxon>Neognathae</taxon>
        <taxon>Neoaves</taxon>
        <taxon>Telluraves</taxon>
        <taxon>Australaves</taxon>
        <taxon>Passeriformes</taxon>
        <taxon>Sylvioidea</taxon>
        <taxon>Zosteropidae</taxon>
        <taxon>Zosterops</taxon>
    </lineage>
</organism>
<proteinExistence type="predicted"/>
<accession>A0A8K1LR73</accession>
<sequence>MSMSQQGPCGQESQQYPGVSQEDCGQQVKGGDPDPLGVLSGIACSVLVSAFQETQGATGEDAVEATKTVCGLESLIQGETVGPGPV</sequence>
<keyword evidence="3" id="KW-1185">Reference proteome</keyword>
<feature type="compositionally biased region" description="Polar residues" evidence="1">
    <location>
        <begin position="1"/>
        <end position="18"/>
    </location>
</feature>
<evidence type="ECO:0000313" key="2">
    <source>
        <dbReference type="EMBL" id="TRZ23735.1"/>
    </source>
</evidence>
<gene>
    <name evidence="2" type="ORF">HGM15179_003355</name>
</gene>
<dbReference type="Proteomes" id="UP000796761">
    <property type="component" value="Unassembled WGS sequence"/>
</dbReference>
<protein>
    <submittedName>
        <fullName evidence="2">Uncharacterized protein</fullName>
    </submittedName>
</protein>
<dbReference type="AlphaFoldDB" id="A0A8K1LR73"/>
<name>A0A8K1LR73_9PASS</name>